<keyword evidence="7" id="KW-0472">Membrane</keyword>
<evidence type="ECO:0000256" key="6">
    <source>
        <dbReference type="ARBA" id="ARBA00022989"/>
    </source>
</evidence>
<dbReference type="PANTHER" id="PTHR16675">
    <property type="entry name" value="MHC CLASS I-RELATED"/>
    <property type="match status" value="1"/>
</dbReference>
<evidence type="ECO:0000256" key="4">
    <source>
        <dbReference type="ARBA" id="ARBA00022729"/>
    </source>
</evidence>
<evidence type="ECO:0000313" key="12">
    <source>
        <dbReference type="RefSeq" id="XP_013928345.1"/>
    </source>
</evidence>
<keyword evidence="6" id="KW-1133">Transmembrane helix</keyword>
<keyword evidence="9" id="KW-0325">Glycoprotein</keyword>
<dbReference type="GO" id="GO:0005615">
    <property type="term" value="C:extracellular space"/>
    <property type="evidence" value="ECO:0007669"/>
    <property type="project" value="TreeGrafter"/>
</dbReference>
<reference evidence="12" key="1">
    <citation type="submission" date="2025-08" db="UniProtKB">
        <authorList>
            <consortium name="RefSeq"/>
        </authorList>
    </citation>
    <scope>IDENTIFICATION</scope>
    <source>
        <tissue evidence="12">Skeletal muscle</tissue>
    </source>
</reference>
<dbReference type="Gene3D" id="3.30.500.10">
    <property type="entry name" value="MHC class I-like antigen recognition-like"/>
    <property type="match status" value="1"/>
</dbReference>
<dbReference type="GO" id="GO:0006955">
    <property type="term" value="P:immune response"/>
    <property type="evidence" value="ECO:0007669"/>
    <property type="project" value="TreeGrafter"/>
</dbReference>
<dbReference type="GO" id="GO:0002474">
    <property type="term" value="P:antigen processing and presentation of peptide antigen via MHC class I"/>
    <property type="evidence" value="ECO:0007669"/>
    <property type="project" value="UniProtKB-KW"/>
</dbReference>
<name>A0A6I9YXK8_9SAUR</name>
<evidence type="ECO:0000256" key="3">
    <source>
        <dbReference type="ARBA" id="ARBA00022692"/>
    </source>
</evidence>
<dbReference type="GeneID" id="106554243"/>
<dbReference type="InterPro" id="IPR037055">
    <property type="entry name" value="MHC_I-like_Ag-recog_sf"/>
</dbReference>
<evidence type="ECO:0000256" key="9">
    <source>
        <dbReference type="ARBA" id="ARBA00023180"/>
    </source>
</evidence>
<dbReference type="PANTHER" id="PTHR16675:SF242">
    <property type="entry name" value="MAJOR HISTOCOMPATIBILITY COMPLEX CLASS I-RELATED GENE PROTEIN"/>
    <property type="match status" value="1"/>
</dbReference>
<keyword evidence="2" id="KW-0490">MHC I</keyword>
<evidence type="ECO:0000313" key="11">
    <source>
        <dbReference type="Proteomes" id="UP000504617"/>
    </source>
</evidence>
<gene>
    <name evidence="12" type="primary">LOC106554243</name>
</gene>
<dbReference type="Pfam" id="PF00129">
    <property type="entry name" value="MHC_I"/>
    <property type="match status" value="1"/>
</dbReference>
<dbReference type="Proteomes" id="UP000504617">
    <property type="component" value="Unplaced"/>
</dbReference>
<keyword evidence="11" id="KW-1185">Reference proteome</keyword>
<proteinExistence type="predicted"/>
<dbReference type="OrthoDB" id="8936120at2759"/>
<accession>A0A6I9YXK8</accession>
<dbReference type="KEGG" id="tsr:106554243"/>
<dbReference type="InterPro" id="IPR050208">
    <property type="entry name" value="MHC_class-I_related"/>
</dbReference>
<organism evidence="11 12">
    <name type="scientific">Thamnophis sirtalis</name>
    <dbReference type="NCBI Taxonomy" id="35019"/>
    <lineage>
        <taxon>Eukaryota</taxon>
        <taxon>Metazoa</taxon>
        <taxon>Chordata</taxon>
        <taxon>Craniata</taxon>
        <taxon>Vertebrata</taxon>
        <taxon>Euteleostomi</taxon>
        <taxon>Lepidosauria</taxon>
        <taxon>Squamata</taxon>
        <taxon>Bifurcata</taxon>
        <taxon>Unidentata</taxon>
        <taxon>Episquamata</taxon>
        <taxon>Toxicofera</taxon>
        <taxon>Serpentes</taxon>
        <taxon>Colubroidea</taxon>
        <taxon>Colubridae</taxon>
        <taxon>Natricinae</taxon>
        <taxon>Thamnophis</taxon>
    </lineage>
</organism>
<evidence type="ECO:0000256" key="8">
    <source>
        <dbReference type="ARBA" id="ARBA00023157"/>
    </source>
</evidence>
<feature type="domain" description="MHC class I-like antigen recognition-like" evidence="10">
    <location>
        <begin position="7"/>
        <end position="92"/>
    </location>
</feature>
<dbReference type="SUPFAM" id="SSF54452">
    <property type="entry name" value="MHC antigen-recognition domain"/>
    <property type="match status" value="1"/>
</dbReference>
<dbReference type="GO" id="GO:0042612">
    <property type="term" value="C:MHC class I protein complex"/>
    <property type="evidence" value="ECO:0007669"/>
    <property type="project" value="UniProtKB-KW"/>
</dbReference>
<dbReference type="InterPro" id="IPR011162">
    <property type="entry name" value="MHC_I/II-like_Ag-recog"/>
</dbReference>
<evidence type="ECO:0000259" key="10">
    <source>
        <dbReference type="Pfam" id="PF00129"/>
    </source>
</evidence>
<comment type="subcellular location">
    <subcellularLocation>
        <location evidence="1">Membrane</location>
        <topology evidence="1">Single-pass type I membrane protein</topology>
    </subcellularLocation>
</comment>
<keyword evidence="5" id="KW-0391">Immunity</keyword>
<evidence type="ECO:0000256" key="1">
    <source>
        <dbReference type="ARBA" id="ARBA00004479"/>
    </source>
</evidence>
<protein>
    <submittedName>
        <fullName evidence="12">Class I histocompatibility antigen, F10 alpha chain-like</fullName>
    </submittedName>
</protein>
<keyword evidence="8" id="KW-1015">Disulfide bond</keyword>
<dbReference type="RefSeq" id="XP_013928345.1">
    <property type="nucleotide sequence ID" value="XM_014072870.1"/>
</dbReference>
<dbReference type="GO" id="GO:0009897">
    <property type="term" value="C:external side of plasma membrane"/>
    <property type="evidence" value="ECO:0007669"/>
    <property type="project" value="TreeGrafter"/>
</dbReference>
<evidence type="ECO:0000256" key="2">
    <source>
        <dbReference type="ARBA" id="ARBA00022451"/>
    </source>
</evidence>
<keyword evidence="4" id="KW-0732">Signal</keyword>
<evidence type="ECO:0000256" key="5">
    <source>
        <dbReference type="ARBA" id="ARBA00022859"/>
    </source>
</evidence>
<sequence>MANSSSLHSLKYFYISASDPSQGLPHFVVWGYVDSQLFTLYDSSSRMFQPRASWMEKAEKDYWDTQSQIGHVTEDVYRAALETLRSRHNQSKVLVSVVGY</sequence>
<dbReference type="AlphaFoldDB" id="A0A6I9YXK8"/>
<keyword evidence="3" id="KW-0812">Transmembrane</keyword>
<dbReference type="InterPro" id="IPR011161">
    <property type="entry name" value="MHC_I-like_Ag-recog"/>
</dbReference>
<evidence type="ECO:0000256" key="7">
    <source>
        <dbReference type="ARBA" id="ARBA00023136"/>
    </source>
</evidence>